<dbReference type="GO" id="GO:0031241">
    <property type="term" value="C:periplasmic side of cell outer membrane"/>
    <property type="evidence" value="ECO:0007669"/>
    <property type="project" value="TreeGrafter"/>
</dbReference>
<keyword evidence="3" id="KW-1133">Transmembrane helix</keyword>
<dbReference type="EMBL" id="LJZQ01000028">
    <property type="protein sequence ID" value="KPQ27461.1"/>
    <property type="molecule type" value="Genomic_DNA"/>
</dbReference>
<dbReference type="Pfam" id="PF04348">
    <property type="entry name" value="LppC"/>
    <property type="match status" value="1"/>
</dbReference>
<dbReference type="Gene3D" id="3.40.50.2300">
    <property type="match status" value="2"/>
</dbReference>
<dbReference type="SUPFAM" id="SSF53822">
    <property type="entry name" value="Periplasmic binding protein-like I"/>
    <property type="match status" value="1"/>
</dbReference>
<evidence type="ECO:0000256" key="2">
    <source>
        <dbReference type="SAM" id="MobiDB-lite"/>
    </source>
</evidence>
<dbReference type="CDD" id="cd06339">
    <property type="entry name" value="PBP1_YraM_LppC_lipoprotein-like"/>
    <property type="match status" value="1"/>
</dbReference>
<proteinExistence type="predicted"/>
<feature type="region of interest" description="Disordered" evidence="2">
    <location>
        <begin position="1"/>
        <end position="33"/>
    </location>
</feature>
<dbReference type="AlphaFoldDB" id="A0A0P7YZE2"/>
<dbReference type="STRING" id="1305731.GCA_000934705_02237"/>
<keyword evidence="3" id="KW-0812">Transmembrane</keyword>
<evidence type="ECO:0000256" key="3">
    <source>
        <dbReference type="SAM" id="Phobius"/>
    </source>
</evidence>
<evidence type="ECO:0000313" key="4">
    <source>
        <dbReference type="EMBL" id="KPQ27461.1"/>
    </source>
</evidence>
<dbReference type="InterPro" id="IPR028082">
    <property type="entry name" value="Peripla_BP_I"/>
</dbReference>
<gene>
    <name evidence="4" type="ORF">HLUCCX14_14895</name>
</gene>
<dbReference type="PATRIC" id="fig|1305731.5.peg.1741"/>
<keyword evidence="4" id="KW-0449">Lipoprotein</keyword>
<feature type="region of interest" description="Disordered" evidence="2">
    <location>
        <begin position="635"/>
        <end position="656"/>
    </location>
</feature>
<sequence length="656" mass="72776">MTSMSCEKGPELVNLPPKERHHKPNDPETAEPAMTKYRSHRIIFTLIALFTLLTAGCATVNLDSHVADTPEKALELAGSERDPLTAQRYLLRIASDFQDRDNHTAARQILRSDLLSEAGEGIADQKRLLAMAGAVELQDSEWARELTAGISPDQFLSYPSDVIGRAADLQARTFALTGDYLSAALSLMLLSQTDSQSDPQEVHSQIWQYLKSIPGEKLAAASTNAIGFEEQGWLELASTLRARGAGLDEQGRLIRSWQNNWPGHPAAQILPMELSLLADLATSRPERIVLALPLQGSLASAGRAIRDGFLAAYYSDESVDREQTDIRILDTSTKAFAELYGELAQQQIDLIVGPLEKDALADLSNMNTLSVPVLGLNYLPSGNRIPDGLYQYGLSAEDEARQIADQLTDRGLRQILVLIPQGEWGDRVEQALLQRMADNSGKVLEIERFFPEDNFRSVSADLLGVTTSRQRAIQVERTIGMNVEFEPRRRQDAEAIVLVAEPTVARQFNPLFAFYFAGDLPVYSPSIVYEGTPDPSRDRDLNRVTFTEIPWVLAEDNPLRDQAEQYLSGTRGQLGRLFAMGADAWQLSKRLPLLRQIEDATIEGQTGLLSMTSDGVIHRKQLWAQFRSGRPVLSPELNRRESTEESTDNEARALNL</sequence>
<evidence type="ECO:0000313" key="5">
    <source>
        <dbReference type="Proteomes" id="UP000050416"/>
    </source>
</evidence>
<name>A0A0P7YZE2_9GAMM</name>
<evidence type="ECO:0000256" key="1">
    <source>
        <dbReference type="ARBA" id="ARBA00023136"/>
    </source>
</evidence>
<dbReference type="InterPro" id="IPR007443">
    <property type="entry name" value="LpoA"/>
</dbReference>
<dbReference type="Proteomes" id="UP000050416">
    <property type="component" value="Unassembled WGS sequence"/>
</dbReference>
<dbReference type="GO" id="GO:0030234">
    <property type="term" value="F:enzyme regulator activity"/>
    <property type="evidence" value="ECO:0007669"/>
    <property type="project" value="TreeGrafter"/>
</dbReference>
<keyword evidence="1 3" id="KW-0472">Membrane</keyword>
<feature type="transmembrane region" description="Helical" evidence="3">
    <location>
        <begin position="42"/>
        <end position="62"/>
    </location>
</feature>
<dbReference type="Gene3D" id="1.25.40.650">
    <property type="match status" value="1"/>
</dbReference>
<dbReference type="PANTHER" id="PTHR38038:SF1">
    <property type="entry name" value="PENICILLIN-BINDING PROTEIN ACTIVATOR LPOA"/>
    <property type="match status" value="1"/>
</dbReference>
<comment type="caution">
    <text evidence="4">The sequence shown here is derived from an EMBL/GenBank/DDBJ whole genome shotgun (WGS) entry which is preliminary data.</text>
</comment>
<protein>
    <submittedName>
        <fullName evidence="4">Putative lipoprotein</fullName>
    </submittedName>
</protein>
<dbReference type="PANTHER" id="PTHR38038">
    <property type="entry name" value="PENICILLIN-BINDING PROTEIN ACTIVATOR LPOA"/>
    <property type="match status" value="1"/>
</dbReference>
<reference evidence="4 5" key="1">
    <citation type="submission" date="2015-09" db="EMBL/GenBank/DDBJ databases">
        <title>Identification and resolution of microdiversity through metagenomic sequencing of parallel consortia.</title>
        <authorList>
            <person name="Nelson W.C."/>
            <person name="Romine M.F."/>
            <person name="Lindemann S.R."/>
        </authorList>
    </citation>
    <scope>NUCLEOTIDE SEQUENCE [LARGE SCALE GENOMIC DNA]</scope>
    <source>
        <strain evidence="4">HL-55</strain>
    </source>
</reference>
<organism evidence="4 5">
    <name type="scientific">Marinobacter excellens HL-55</name>
    <dbReference type="NCBI Taxonomy" id="1305731"/>
    <lineage>
        <taxon>Bacteria</taxon>
        <taxon>Pseudomonadati</taxon>
        <taxon>Pseudomonadota</taxon>
        <taxon>Gammaproteobacteria</taxon>
        <taxon>Pseudomonadales</taxon>
        <taxon>Marinobacteraceae</taxon>
        <taxon>Marinobacter</taxon>
    </lineage>
</organism>
<accession>A0A0P7YZE2</accession>
<dbReference type="GO" id="GO:0009252">
    <property type="term" value="P:peptidoglycan biosynthetic process"/>
    <property type="evidence" value="ECO:0007669"/>
    <property type="project" value="TreeGrafter"/>
</dbReference>